<proteinExistence type="predicted"/>
<feature type="compositionally biased region" description="Low complexity" evidence="1">
    <location>
        <begin position="205"/>
        <end position="219"/>
    </location>
</feature>
<evidence type="ECO:0000313" key="3">
    <source>
        <dbReference type="Proteomes" id="UP000001307"/>
    </source>
</evidence>
<feature type="compositionally biased region" description="Basic and acidic residues" evidence="1">
    <location>
        <begin position="674"/>
        <end position="687"/>
    </location>
</feature>
<feature type="compositionally biased region" description="Basic and acidic residues" evidence="1">
    <location>
        <begin position="646"/>
        <end position="662"/>
    </location>
</feature>
<feature type="region of interest" description="Disordered" evidence="1">
    <location>
        <begin position="75"/>
        <end position="261"/>
    </location>
</feature>
<sequence length="750" mass="86623">MRNRGGYHKNNYHRGGGRGGYNSRGGKYNNYKRRRSSFERDDYQEEHEPVFGESSGAALGNFKIVLGGGESRVIAGENEDVPSIQSRLGTTKLRTRIHSSEEEDQQESKVMTSRIVRPPAEKKERSPSPSRSVAKSNRVVTTSKSGEKSAKEQNVNGSSKIGASHSRSARIKASSRSPGRQKTRSKDDTNKKQRSPTPKRRRSKSGSPKISKKSSSSPKRSSRRSPSKEKISKKSNTRKVSSDRREIKPAEPMPVSNIIEPDQNFKRPEVLSNPQLTQLDIDELVELNFDFFKKQLKKIVNHRDRLGRTPLMIILEYTAIKSNIKSFEESHFKHVTRATRELISSGADIRMKDIFGDTIMQYLARWRYGKENFKNEQHLPRRTREILKELPLKETGRGAISIADLKDAEGKTFYHNLFWSNFRDQSQVEIDRLAAAFEIIVGSLKMNDADWEIEDGEGNTLADTLLESELFSKAAYRAIKEKSGRVTLCSLKTFLKLLSGKNQSPRRKDEERARKQSPSPVRRKRSSEGEYQRLKSQERPSSRKQQSQVDYYSDSEHADEMDIHANADDFIDDVIQLIPQKKNRTTSRRSETPKRKRSRSSSKSKRAREDQSRRTRRESDTSRNTRKTRRSPSPIPEEPVRRRHDSRSSKKNGDAHSSPSRDHLRRRKSTEMMQRNDSRGGRSPDRRRQSRHVSKSPERKRPMHNDDRRHKDRASPMRLLDSSHSPERRRSPERRSRRESKDQLLRLANY</sequence>
<feature type="compositionally biased region" description="Basic and acidic residues" evidence="1">
    <location>
        <begin position="526"/>
        <end position="541"/>
    </location>
</feature>
<feature type="compositionally biased region" description="Basic residues" evidence="1">
    <location>
        <begin position="1"/>
        <end position="16"/>
    </location>
</feature>
<dbReference type="OrthoDB" id="10473210at2759"/>
<feature type="region of interest" description="Disordered" evidence="1">
    <location>
        <begin position="577"/>
        <end position="750"/>
    </location>
</feature>
<feature type="compositionally biased region" description="Basic and acidic residues" evidence="1">
    <location>
        <begin position="724"/>
        <end position="744"/>
    </location>
</feature>
<reference evidence="2" key="1">
    <citation type="journal article" date="2010" name="Science">
        <title>Plasticity of animal genome architecture unmasked by rapid evolution of a pelagic tunicate.</title>
        <authorList>
            <person name="Denoeud F."/>
            <person name="Henriet S."/>
            <person name="Mungpakdee S."/>
            <person name="Aury J.M."/>
            <person name="Da Silva C."/>
            <person name="Brinkmann H."/>
            <person name="Mikhaleva J."/>
            <person name="Olsen L.C."/>
            <person name="Jubin C."/>
            <person name="Canestro C."/>
            <person name="Bouquet J.M."/>
            <person name="Danks G."/>
            <person name="Poulain J."/>
            <person name="Campsteijn C."/>
            <person name="Adamski M."/>
            <person name="Cross I."/>
            <person name="Yadetie F."/>
            <person name="Muffato M."/>
            <person name="Louis A."/>
            <person name="Butcher S."/>
            <person name="Tsagkogeorga G."/>
            <person name="Konrad A."/>
            <person name="Singh S."/>
            <person name="Jensen M.F."/>
            <person name="Cong E.H."/>
            <person name="Eikeseth-Otteraa H."/>
            <person name="Noel B."/>
            <person name="Anthouard V."/>
            <person name="Porcel B.M."/>
            <person name="Kachouri-Lafond R."/>
            <person name="Nishino A."/>
            <person name="Ugolini M."/>
            <person name="Chourrout P."/>
            <person name="Nishida H."/>
            <person name="Aasland R."/>
            <person name="Huzurbazar S."/>
            <person name="Westhof E."/>
            <person name="Delsuc F."/>
            <person name="Lehrach H."/>
            <person name="Reinhardt R."/>
            <person name="Weissenbach J."/>
            <person name="Roy S.W."/>
            <person name="Artiguenave F."/>
            <person name="Postlethwait J.H."/>
            <person name="Manak J.R."/>
            <person name="Thompson E.M."/>
            <person name="Jaillon O."/>
            <person name="Du Pasquier L."/>
            <person name="Boudinot P."/>
            <person name="Liberles D.A."/>
            <person name="Volff J.N."/>
            <person name="Philippe H."/>
            <person name="Lenhard B."/>
            <person name="Roest Crollius H."/>
            <person name="Wincker P."/>
            <person name="Chourrout D."/>
        </authorList>
    </citation>
    <scope>NUCLEOTIDE SEQUENCE [LARGE SCALE GENOMIC DNA]</scope>
</reference>
<accession>E4X345</accession>
<dbReference type="Gene3D" id="1.25.40.20">
    <property type="entry name" value="Ankyrin repeat-containing domain"/>
    <property type="match status" value="1"/>
</dbReference>
<feature type="compositionally biased region" description="Low complexity" evidence="1">
    <location>
        <begin position="163"/>
        <end position="177"/>
    </location>
</feature>
<gene>
    <name evidence="2" type="ORF">GSOID_T00017682001</name>
</gene>
<dbReference type="InterPro" id="IPR036770">
    <property type="entry name" value="Ankyrin_rpt-contain_sf"/>
</dbReference>
<evidence type="ECO:0000256" key="1">
    <source>
        <dbReference type="SAM" id="MobiDB-lite"/>
    </source>
</evidence>
<dbReference type="AlphaFoldDB" id="E4X345"/>
<organism evidence="2">
    <name type="scientific">Oikopleura dioica</name>
    <name type="common">Tunicate</name>
    <dbReference type="NCBI Taxonomy" id="34765"/>
    <lineage>
        <taxon>Eukaryota</taxon>
        <taxon>Metazoa</taxon>
        <taxon>Chordata</taxon>
        <taxon>Tunicata</taxon>
        <taxon>Appendicularia</taxon>
        <taxon>Copelata</taxon>
        <taxon>Oikopleuridae</taxon>
        <taxon>Oikopleura</taxon>
    </lineage>
</organism>
<dbReference type="EMBL" id="FN653023">
    <property type="protein sequence ID" value="CBY18049.1"/>
    <property type="molecule type" value="Genomic_DNA"/>
</dbReference>
<dbReference type="SUPFAM" id="SSF48403">
    <property type="entry name" value="Ankyrin repeat"/>
    <property type="match status" value="1"/>
</dbReference>
<protein>
    <submittedName>
        <fullName evidence="2">Uncharacterized protein</fullName>
    </submittedName>
</protein>
<feature type="compositionally biased region" description="Polar residues" evidence="1">
    <location>
        <begin position="152"/>
        <end position="161"/>
    </location>
</feature>
<dbReference type="Proteomes" id="UP000001307">
    <property type="component" value="Unassembled WGS sequence"/>
</dbReference>
<feature type="region of interest" description="Disordered" evidence="1">
    <location>
        <begin position="1"/>
        <end position="56"/>
    </location>
</feature>
<feature type="compositionally biased region" description="Basic residues" evidence="1">
    <location>
        <begin position="594"/>
        <end position="606"/>
    </location>
</feature>
<feature type="compositionally biased region" description="Basic residues" evidence="1">
    <location>
        <begin position="192"/>
        <end position="204"/>
    </location>
</feature>
<feature type="compositionally biased region" description="Basic and acidic residues" evidence="1">
    <location>
        <begin position="607"/>
        <end position="623"/>
    </location>
</feature>
<feature type="region of interest" description="Disordered" evidence="1">
    <location>
        <begin position="502"/>
        <end position="555"/>
    </location>
</feature>
<keyword evidence="3" id="KW-1185">Reference proteome</keyword>
<evidence type="ECO:0000313" key="2">
    <source>
        <dbReference type="EMBL" id="CBY18049.1"/>
    </source>
</evidence>
<dbReference type="InParanoid" id="E4X345"/>
<feature type="compositionally biased region" description="Basic and acidic residues" evidence="1">
    <location>
        <begin position="695"/>
        <end position="715"/>
    </location>
</feature>
<feature type="compositionally biased region" description="Polar residues" evidence="1">
    <location>
        <begin position="127"/>
        <end position="144"/>
    </location>
</feature>
<feature type="compositionally biased region" description="Basic and acidic residues" evidence="1">
    <location>
        <begin position="240"/>
        <end position="249"/>
    </location>
</feature>
<name>E4X345_OIKDI</name>
<feature type="compositionally biased region" description="Basic and acidic residues" evidence="1">
    <location>
        <begin position="36"/>
        <end position="50"/>
    </location>
</feature>